<dbReference type="KEGG" id="bgo:BM43_2243"/>
<dbReference type="EMBL" id="PDDY01000004">
    <property type="protein sequence ID" value="PEH39350.1"/>
    <property type="molecule type" value="Genomic_DNA"/>
</dbReference>
<reference evidence="5" key="3">
    <citation type="submission" date="2017-09" db="EMBL/GenBank/DDBJ databases">
        <title>FDA dAtabase for Regulatory Grade micrObial Sequences (FDA-ARGOS): Supporting development and validation of Infectious Disease Dx tests.</title>
        <authorList>
            <person name="Minogue T."/>
            <person name="Wolcott M."/>
            <person name="Wasieloski L."/>
            <person name="Aguilar W."/>
            <person name="Moore D."/>
            <person name="Tallon L."/>
            <person name="Sadzewicz L."/>
            <person name="Ott S."/>
            <person name="Zhao X."/>
            <person name="Nagaraj S."/>
            <person name="Vavikolanu K."/>
            <person name="Aluvathingal J."/>
            <person name="Nadendla S."/>
            <person name="Sichtig H."/>
        </authorList>
    </citation>
    <scope>NUCLEOTIDE SEQUENCE [LARGE SCALE GENOMIC DNA]</scope>
    <source>
        <strain evidence="5">FDAARGOS_390</strain>
    </source>
</reference>
<accession>A0A095F130</accession>
<comment type="caution">
    <text evidence="3">The sequence shown here is derived from an EMBL/GenBank/DDBJ whole genome shotgun (WGS) entry which is preliminary data.</text>
</comment>
<reference evidence="2 4" key="1">
    <citation type="submission" date="2014-04" db="EMBL/GenBank/DDBJ databases">
        <authorList>
            <person name="Bishop-Lilly K.A."/>
            <person name="Broomall S.M."/>
            <person name="Chain P.S."/>
            <person name="Chertkov O."/>
            <person name="Coyne S.R."/>
            <person name="Daligault H.E."/>
            <person name="Davenport K.W."/>
            <person name="Erkkila T."/>
            <person name="Frey K.G."/>
            <person name="Gibbons H.S."/>
            <person name="Gu W."/>
            <person name="Jaissle J."/>
            <person name="Johnson S.L."/>
            <person name="Koroleva G.I."/>
            <person name="Ladner J.T."/>
            <person name="Lo C.-C."/>
            <person name="Minogue T.D."/>
            <person name="Munk C."/>
            <person name="Palacios G.F."/>
            <person name="Redden C.L."/>
            <person name="Rosenzweig C.N."/>
            <person name="Scholz M.B."/>
            <person name="Teshima H."/>
            <person name="Xu Y."/>
        </authorList>
    </citation>
    <scope>NUCLEOTIDE SEQUENCE [LARGE SCALE GENOMIC DNA]</scope>
    <source>
        <strain evidence="4">gladioli</strain>
        <strain evidence="2">Gladioli</strain>
    </source>
</reference>
<dbReference type="EMBL" id="JPGG01000018">
    <property type="protein sequence ID" value="KGC10685.1"/>
    <property type="molecule type" value="Genomic_DNA"/>
</dbReference>
<dbReference type="AlphaFoldDB" id="A0A095F130"/>
<sequence length="78" mass="9055">MNTHARYFNLFGRMVSIVHQQGRWQAYDFGAEGKRRPADFQIPDFVEADELLQYLDDLFHEDATPRHPAVVEMPPPAP</sequence>
<dbReference type="InterPro" id="IPR056078">
    <property type="entry name" value="DUF7661"/>
</dbReference>
<dbReference type="OrthoDB" id="8592593at2"/>
<evidence type="ECO:0000313" key="3">
    <source>
        <dbReference type="EMBL" id="PEH39350.1"/>
    </source>
</evidence>
<reference evidence="3" key="2">
    <citation type="submission" date="2017-09" db="EMBL/GenBank/DDBJ databases">
        <title>FDA dAtabase for Regulatory Grade micrObial Sequences (FDA-ARGOS): Supporting development and validation of Infectious Disease Dx tests.</title>
        <authorList>
            <person name="Minogue T."/>
            <person name="Wolcott M."/>
            <person name="Wasieloski L."/>
            <person name="Aguilar W."/>
            <person name="Moore D."/>
            <person name="Tallon L.J."/>
            <person name="Sadzewicz L."/>
            <person name="Ott S."/>
            <person name="Zhao X."/>
            <person name="Nagaraj S."/>
            <person name="Vavikolanu K."/>
            <person name="Aluvathingal J."/>
            <person name="Nadendla S."/>
            <person name="Sichtig H."/>
        </authorList>
    </citation>
    <scope>NUCLEOTIDE SEQUENCE</scope>
    <source>
        <strain evidence="3">FDAARGOS_390</strain>
    </source>
</reference>
<evidence type="ECO:0000313" key="5">
    <source>
        <dbReference type="Proteomes" id="UP000220629"/>
    </source>
</evidence>
<organism evidence="3 5">
    <name type="scientific">Burkholderia gladioli</name>
    <name type="common">Pseudomonas marginata</name>
    <name type="synonym">Phytomonas marginata</name>
    <dbReference type="NCBI Taxonomy" id="28095"/>
    <lineage>
        <taxon>Bacteria</taxon>
        <taxon>Pseudomonadati</taxon>
        <taxon>Pseudomonadota</taxon>
        <taxon>Betaproteobacteria</taxon>
        <taxon>Burkholderiales</taxon>
        <taxon>Burkholderiaceae</taxon>
        <taxon>Burkholderia</taxon>
    </lineage>
</organism>
<dbReference type="Proteomes" id="UP000220629">
    <property type="component" value="Unassembled WGS sequence"/>
</dbReference>
<feature type="domain" description="DUF7661" evidence="1">
    <location>
        <begin position="8"/>
        <end position="73"/>
    </location>
</feature>
<proteinExistence type="predicted"/>
<evidence type="ECO:0000313" key="2">
    <source>
        <dbReference type="EMBL" id="KGC10685.1"/>
    </source>
</evidence>
<evidence type="ECO:0000313" key="4">
    <source>
        <dbReference type="Proteomes" id="UP000029590"/>
    </source>
</evidence>
<protein>
    <recommendedName>
        <fullName evidence="1">DUF7661 domain-containing protein</fullName>
    </recommendedName>
</protein>
<dbReference type="RefSeq" id="WP_036052499.1">
    <property type="nucleotide sequence ID" value="NZ_CADEPO010000004.1"/>
</dbReference>
<name>A0A095F130_BURGA</name>
<dbReference type="Pfam" id="PF24697">
    <property type="entry name" value="DUF7661"/>
    <property type="match status" value="1"/>
</dbReference>
<gene>
    <name evidence="3" type="ORF">CRM94_34270</name>
    <name evidence="2" type="ORF">DM48_6652</name>
</gene>
<dbReference type="Proteomes" id="UP000029590">
    <property type="component" value="Unassembled WGS sequence"/>
</dbReference>
<evidence type="ECO:0000259" key="1">
    <source>
        <dbReference type="Pfam" id="PF24697"/>
    </source>
</evidence>